<sequence length="347" mass="37024">MSENPPPPGSGRDPEWNGNGHQGHGSNPPQQQPNTGWNQQSDSGWNQQANTGWGQPEQPSDNGWGQPNEHAGNGWGNGPAATPVPPPATPYPRPKRPQSESVSAQAPQDQYQQPPQQQQYPQQPQAPVQNPNAQYGQGPYAAAQTGKPRSRKGLIALGVVLIVVVALGIGWGAATLFGNDSDGDTVAAPASSDAKTPGGEASSSQGPSESPEPSESPSLSNDPAKALDQLIEGDRPSVKADLNGKWVPQLSSKKLDLEAEGKVWKEKDILAEHQELREEYPRVQLVWSGDFASFKEDNFWVTVVGIGYDDPEEALSWCSSHGLGADYCYAKQLNTSGGIDGTTRLQD</sequence>
<evidence type="ECO:0000313" key="4">
    <source>
        <dbReference type="EMBL" id="SMX84247.1"/>
    </source>
</evidence>
<proteinExistence type="predicted"/>
<keyword evidence="6" id="KW-1185">Reference proteome</keyword>
<accession>A0A2H1I187</accession>
<dbReference type="Proteomes" id="UP000234327">
    <property type="component" value="Unassembled WGS sequence"/>
</dbReference>
<dbReference type="AlphaFoldDB" id="A0A2H1I187"/>
<evidence type="ECO:0000313" key="3">
    <source>
        <dbReference type="EMBL" id="SMX68957.1"/>
    </source>
</evidence>
<reference evidence="6" key="2">
    <citation type="submission" date="2017-03" db="EMBL/GenBank/DDBJ databases">
        <authorList>
            <person name="Monnet C."/>
        </authorList>
    </citation>
    <scope>NUCLEOTIDE SEQUENCE [LARGE SCALE GENOMIC DNA]</scope>
    <source>
        <strain evidence="6">ATCC 9175</strain>
    </source>
</reference>
<evidence type="ECO:0000313" key="5">
    <source>
        <dbReference type="Proteomes" id="UP000234327"/>
    </source>
</evidence>
<feature type="region of interest" description="Disordered" evidence="1">
    <location>
        <begin position="1"/>
        <end position="146"/>
    </location>
</feature>
<gene>
    <name evidence="4" type="ORF">BAUR9175_02217</name>
    <name evidence="3" type="ORF">BAURA63_00769</name>
</gene>
<feature type="compositionally biased region" description="Low complexity" evidence="1">
    <location>
        <begin position="104"/>
        <end position="144"/>
    </location>
</feature>
<protein>
    <recommendedName>
        <fullName evidence="7">Protein kinase</fullName>
    </recommendedName>
</protein>
<dbReference type="EMBL" id="FXYZ01000002">
    <property type="protein sequence ID" value="SMX68957.1"/>
    <property type="molecule type" value="Genomic_DNA"/>
</dbReference>
<dbReference type="EMBL" id="FXZB01000014">
    <property type="protein sequence ID" value="SMX84247.1"/>
    <property type="molecule type" value="Genomic_DNA"/>
</dbReference>
<feature type="compositionally biased region" description="Low complexity" evidence="1">
    <location>
        <begin position="197"/>
        <end position="220"/>
    </location>
</feature>
<feature type="transmembrane region" description="Helical" evidence="2">
    <location>
        <begin position="154"/>
        <end position="174"/>
    </location>
</feature>
<keyword evidence="2" id="KW-1133">Transmembrane helix</keyword>
<evidence type="ECO:0000313" key="6">
    <source>
        <dbReference type="Proteomes" id="UP000234525"/>
    </source>
</evidence>
<organism evidence="3 5">
    <name type="scientific">Brevibacterium aurantiacum</name>
    <dbReference type="NCBI Taxonomy" id="273384"/>
    <lineage>
        <taxon>Bacteria</taxon>
        <taxon>Bacillati</taxon>
        <taxon>Actinomycetota</taxon>
        <taxon>Actinomycetes</taxon>
        <taxon>Micrococcales</taxon>
        <taxon>Brevibacteriaceae</taxon>
        <taxon>Brevibacterium</taxon>
    </lineage>
</organism>
<evidence type="ECO:0000256" key="1">
    <source>
        <dbReference type="SAM" id="MobiDB-lite"/>
    </source>
</evidence>
<dbReference type="Proteomes" id="UP000234525">
    <property type="component" value="Unassembled WGS sequence"/>
</dbReference>
<reference evidence="3 5" key="1">
    <citation type="submission" date="2017-03" db="EMBL/GenBank/DDBJ databases">
        <authorList>
            <person name="Afonso C.L."/>
            <person name="Miller P.J."/>
            <person name="Scott M.A."/>
            <person name="Spackman E."/>
            <person name="Goraichik I."/>
            <person name="Dimitrov K.M."/>
            <person name="Suarez D.L."/>
            <person name="Swayne D.E."/>
        </authorList>
    </citation>
    <scope>NUCLEOTIDE SEQUENCE [LARGE SCALE GENOMIC DNA]</scope>
    <source>
        <strain evidence="3">6</strain>
        <strain evidence="5">6(3)</strain>
        <strain evidence="4">ATCC 9175</strain>
    </source>
</reference>
<keyword evidence="2" id="KW-0472">Membrane</keyword>
<evidence type="ECO:0008006" key="7">
    <source>
        <dbReference type="Google" id="ProtNLM"/>
    </source>
</evidence>
<feature type="compositionally biased region" description="Pro residues" evidence="1">
    <location>
        <begin position="82"/>
        <end position="92"/>
    </location>
</feature>
<keyword evidence="2" id="KW-0812">Transmembrane</keyword>
<name>A0A2H1I187_BREAU</name>
<feature type="compositionally biased region" description="Polar residues" evidence="1">
    <location>
        <begin position="24"/>
        <end position="65"/>
    </location>
</feature>
<feature type="region of interest" description="Disordered" evidence="1">
    <location>
        <begin position="187"/>
        <end position="223"/>
    </location>
</feature>
<evidence type="ECO:0000256" key="2">
    <source>
        <dbReference type="SAM" id="Phobius"/>
    </source>
</evidence>